<dbReference type="EMBL" id="GBXM01106493">
    <property type="protein sequence ID" value="JAH02084.1"/>
    <property type="molecule type" value="Transcribed_RNA"/>
</dbReference>
<keyword evidence="1" id="KW-0472">Membrane</keyword>
<dbReference type="AlphaFoldDB" id="A0A0E9PC23"/>
<accession>A0A0E9PC23</accession>
<keyword evidence="1" id="KW-0812">Transmembrane</keyword>
<protein>
    <submittedName>
        <fullName evidence="2">Uncharacterized protein</fullName>
    </submittedName>
</protein>
<evidence type="ECO:0000256" key="1">
    <source>
        <dbReference type="SAM" id="Phobius"/>
    </source>
</evidence>
<reference evidence="2" key="2">
    <citation type="journal article" date="2015" name="Fish Shellfish Immunol.">
        <title>Early steps in the European eel (Anguilla anguilla)-Vibrio vulnificus interaction in the gills: Role of the RtxA13 toxin.</title>
        <authorList>
            <person name="Callol A."/>
            <person name="Pajuelo D."/>
            <person name="Ebbesson L."/>
            <person name="Teles M."/>
            <person name="MacKenzie S."/>
            <person name="Amaro C."/>
        </authorList>
    </citation>
    <scope>NUCLEOTIDE SEQUENCE</scope>
</reference>
<keyword evidence="1" id="KW-1133">Transmembrane helix</keyword>
<name>A0A0E9PC23_ANGAN</name>
<evidence type="ECO:0000313" key="2">
    <source>
        <dbReference type="EMBL" id="JAH02084.1"/>
    </source>
</evidence>
<reference evidence="2" key="1">
    <citation type="submission" date="2014-11" db="EMBL/GenBank/DDBJ databases">
        <authorList>
            <person name="Amaro Gonzalez C."/>
        </authorList>
    </citation>
    <scope>NUCLEOTIDE SEQUENCE</scope>
</reference>
<organism evidence="2">
    <name type="scientific">Anguilla anguilla</name>
    <name type="common">European freshwater eel</name>
    <name type="synonym">Muraena anguilla</name>
    <dbReference type="NCBI Taxonomy" id="7936"/>
    <lineage>
        <taxon>Eukaryota</taxon>
        <taxon>Metazoa</taxon>
        <taxon>Chordata</taxon>
        <taxon>Craniata</taxon>
        <taxon>Vertebrata</taxon>
        <taxon>Euteleostomi</taxon>
        <taxon>Actinopterygii</taxon>
        <taxon>Neopterygii</taxon>
        <taxon>Teleostei</taxon>
        <taxon>Anguilliformes</taxon>
        <taxon>Anguillidae</taxon>
        <taxon>Anguilla</taxon>
    </lineage>
</organism>
<feature type="transmembrane region" description="Helical" evidence="1">
    <location>
        <begin position="12"/>
        <end position="28"/>
    </location>
</feature>
<proteinExistence type="predicted"/>
<sequence length="42" mass="4943">MSKKTHHVVPAFFSKILPYYGIFFYHFLQASKVLKQSTCDFS</sequence>